<gene>
    <name evidence="3" type="ORF">JOF43_000201</name>
</gene>
<feature type="compositionally biased region" description="Gly residues" evidence="1">
    <location>
        <begin position="32"/>
        <end position="41"/>
    </location>
</feature>
<evidence type="ECO:0000256" key="1">
    <source>
        <dbReference type="SAM" id="MobiDB-lite"/>
    </source>
</evidence>
<dbReference type="Pfam" id="PF05239">
    <property type="entry name" value="PRC"/>
    <property type="match status" value="1"/>
</dbReference>
<organism evidence="3 4">
    <name type="scientific">Brachybacterium sacelli</name>
    <dbReference type="NCBI Taxonomy" id="173364"/>
    <lineage>
        <taxon>Bacteria</taxon>
        <taxon>Bacillati</taxon>
        <taxon>Actinomycetota</taxon>
        <taxon>Actinomycetes</taxon>
        <taxon>Micrococcales</taxon>
        <taxon>Dermabacteraceae</taxon>
        <taxon>Brachybacterium</taxon>
    </lineage>
</organism>
<name>A0ABS4WXK7_9MICO</name>
<feature type="domain" description="PRC-barrel" evidence="2">
    <location>
        <begin position="99"/>
        <end position="150"/>
    </location>
</feature>
<comment type="caution">
    <text evidence="3">The sequence shown here is derived from an EMBL/GenBank/DDBJ whole genome shotgun (WGS) entry which is preliminary data.</text>
</comment>
<accession>A0ABS4WXK7</accession>
<proteinExistence type="predicted"/>
<dbReference type="InterPro" id="IPR011033">
    <property type="entry name" value="PRC_barrel-like_sf"/>
</dbReference>
<protein>
    <submittedName>
        <fullName evidence="3">Sporulation protein YlmC with PRC-barrel domain</fullName>
    </submittedName>
</protein>
<dbReference type="InterPro" id="IPR027275">
    <property type="entry name" value="PRC-brl_dom"/>
</dbReference>
<evidence type="ECO:0000259" key="2">
    <source>
        <dbReference type="Pfam" id="PF05239"/>
    </source>
</evidence>
<dbReference type="RefSeq" id="WP_209897975.1">
    <property type="nucleotide sequence ID" value="NZ_BAAAJW010000006.1"/>
</dbReference>
<feature type="compositionally biased region" description="Low complexity" evidence="1">
    <location>
        <begin position="58"/>
        <end position="80"/>
    </location>
</feature>
<feature type="compositionally biased region" description="Basic and acidic residues" evidence="1">
    <location>
        <begin position="241"/>
        <end position="258"/>
    </location>
</feature>
<evidence type="ECO:0000313" key="3">
    <source>
        <dbReference type="EMBL" id="MBP2380244.1"/>
    </source>
</evidence>
<reference evidence="3 4" key="1">
    <citation type="submission" date="2021-03" db="EMBL/GenBank/DDBJ databases">
        <title>Sequencing the genomes of 1000 actinobacteria strains.</title>
        <authorList>
            <person name="Klenk H.-P."/>
        </authorList>
    </citation>
    <scope>NUCLEOTIDE SEQUENCE [LARGE SCALE GENOMIC DNA]</scope>
    <source>
        <strain evidence="3 4">DSM 14566</strain>
    </source>
</reference>
<feature type="region of interest" description="Disordered" evidence="1">
    <location>
        <begin position="152"/>
        <end position="267"/>
    </location>
</feature>
<dbReference type="EMBL" id="JAGIOD010000001">
    <property type="protein sequence ID" value="MBP2380244.1"/>
    <property type="molecule type" value="Genomic_DNA"/>
</dbReference>
<keyword evidence="4" id="KW-1185">Reference proteome</keyword>
<evidence type="ECO:0000313" key="4">
    <source>
        <dbReference type="Proteomes" id="UP001519290"/>
    </source>
</evidence>
<feature type="compositionally biased region" description="Low complexity" evidence="1">
    <location>
        <begin position="18"/>
        <end position="31"/>
    </location>
</feature>
<dbReference type="Proteomes" id="UP001519290">
    <property type="component" value="Unassembled WGS sequence"/>
</dbReference>
<feature type="compositionally biased region" description="Basic and acidic residues" evidence="1">
    <location>
        <begin position="157"/>
        <end position="230"/>
    </location>
</feature>
<feature type="region of interest" description="Disordered" evidence="1">
    <location>
        <begin position="1"/>
        <end position="88"/>
    </location>
</feature>
<sequence>MAETPGGGTPAELPAREGCAASAGPTAPAGSGHPGADGPGATGPADGDTAEHGNSHSPGQAGTAGPADGATAGSADGGTSEQDEARARRLARRARLQALAGVTVLGSDGGQIGRVRDIYLHDATGELAGITVVRRQLSSRSVLIPTAAIDVLPAPHTEPEQPDEQRRIGQADRRERDDQADRHDRADQADRRERADRADTAERSEPAEHTGRQGRAEQSDNADRPVDPHRRATHPRATTRRAADRERRRSAADRDSDPSHPQAMWLRVDADSARAGLHAPDTLHATAQMLREAARAIGLEEAAAG</sequence>
<dbReference type="SUPFAM" id="SSF50346">
    <property type="entry name" value="PRC-barrel domain"/>
    <property type="match status" value="1"/>
</dbReference>